<evidence type="ECO:0000313" key="5">
    <source>
        <dbReference type="Proteomes" id="UP001140949"/>
    </source>
</evidence>
<feature type="region of interest" description="Disordered" evidence="1">
    <location>
        <begin position="34"/>
        <end position="53"/>
    </location>
</feature>
<accession>A0AAX6FYA0</accession>
<evidence type="ECO:0000259" key="2">
    <source>
        <dbReference type="PROSITE" id="PS50076"/>
    </source>
</evidence>
<dbReference type="Gene3D" id="1.10.287.110">
    <property type="entry name" value="DnaJ domain"/>
    <property type="match status" value="1"/>
</dbReference>
<dbReference type="CDD" id="cd06257">
    <property type="entry name" value="DnaJ"/>
    <property type="match status" value="1"/>
</dbReference>
<evidence type="ECO:0000313" key="3">
    <source>
        <dbReference type="EMBL" id="KAJ6821055.1"/>
    </source>
</evidence>
<name>A0AAX6FYA0_IRIPA</name>
<feature type="region of interest" description="Disordered" evidence="1">
    <location>
        <begin position="58"/>
        <end position="128"/>
    </location>
</feature>
<dbReference type="Proteomes" id="UP001140949">
    <property type="component" value="Unassembled WGS sequence"/>
</dbReference>
<dbReference type="GO" id="GO:0005783">
    <property type="term" value="C:endoplasmic reticulum"/>
    <property type="evidence" value="ECO:0007669"/>
    <property type="project" value="UniProtKB-ARBA"/>
</dbReference>
<dbReference type="InterPro" id="IPR001623">
    <property type="entry name" value="DnaJ_domain"/>
</dbReference>
<dbReference type="InterPro" id="IPR036869">
    <property type="entry name" value="J_dom_sf"/>
</dbReference>
<dbReference type="AlphaFoldDB" id="A0AAX6FYA0"/>
<feature type="domain" description="J" evidence="2">
    <location>
        <begin position="200"/>
        <end position="261"/>
    </location>
</feature>
<feature type="compositionally biased region" description="Basic and acidic residues" evidence="1">
    <location>
        <begin position="36"/>
        <end position="53"/>
    </location>
</feature>
<dbReference type="SUPFAM" id="SSF46565">
    <property type="entry name" value="Chaperone J-domain"/>
    <property type="match status" value="1"/>
</dbReference>
<reference evidence="3" key="1">
    <citation type="journal article" date="2023" name="GigaByte">
        <title>Genome assembly of the bearded iris, Iris pallida Lam.</title>
        <authorList>
            <person name="Bruccoleri R.E."/>
            <person name="Oakeley E.J."/>
            <person name="Faust A.M.E."/>
            <person name="Altorfer M."/>
            <person name="Dessus-Babus S."/>
            <person name="Burckhardt D."/>
            <person name="Oertli M."/>
            <person name="Naumann U."/>
            <person name="Petersen F."/>
            <person name="Wong J."/>
        </authorList>
    </citation>
    <scope>NUCLEOTIDE SEQUENCE</scope>
    <source>
        <strain evidence="3">GSM-AAB239-AS_SAM_17_03QT</strain>
    </source>
</reference>
<dbReference type="Pfam" id="PF00226">
    <property type="entry name" value="DnaJ"/>
    <property type="match status" value="1"/>
</dbReference>
<organism evidence="3 5">
    <name type="scientific">Iris pallida</name>
    <name type="common">Sweet iris</name>
    <dbReference type="NCBI Taxonomy" id="29817"/>
    <lineage>
        <taxon>Eukaryota</taxon>
        <taxon>Viridiplantae</taxon>
        <taxon>Streptophyta</taxon>
        <taxon>Embryophyta</taxon>
        <taxon>Tracheophyta</taxon>
        <taxon>Spermatophyta</taxon>
        <taxon>Magnoliopsida</taxon>
        <taxon>Liliopsida</taxon>
        <taxon>Asparagales</taxon>
        <taxon>Iridaceae</taxon>
        <taxon>Iridoideae</taxon>
        <taxon>Irideae</taxon>
        <taxon>Iris</taxon>
    </lineage>
</organism>
<feature type="compositionally biased region" description="Basic residues" evidence="1">
    <location>
        <begin position="108"/>
        <end position="119"/>
    </location>
</feature>
<evidence type="ECO:0000256" key="1">
    <source>
        <dbReference type="SAM" id="MobiDB-lite"/>
    </source>
</evidence>
<feature type="compositionally biased region" description="Basic residues" evidence="1">
    <location>
        <begin position="86"/>
        <end position="100"/>
    </location>
</feature>
<keyword evidence="5" id="KW-1185">Reference proteome</keyword>
<comment type="caution">
    <text evidence="3">The sequence shown here is derived from an EMBL/GenBank/DDBJ whole genome shotgun (WGS) entry which is preliminary data.</text>
</comment>
<proteinExistence type="predicted"/>
<gene>
    <name evidence="3" type="ORF">M6B38_395005</name>
    <name evidence="4" type="ORF">M6B38_395265</name>
</gene>
<dbReference type="PANTHER" id="PTHR45376:SF5">
    <property type="entry name" value="CHAPERONE DNAJ-DOMAIN SUPERFAMILY PROTEIN"/>
    <property type="match status" value="1"/>
</dbReference>
<dbReference type="PROSITE" id="PS50076">
    <property type="entry name" value="DNAJ_2"/>
    <property type="match status" value="1"/>
</dbReference>
<dbReference type="EMBL" id="JANAVB010025196">
    <property type="protein sequence ID" value="KAJ6821055.1"/>
    <property type="molecule type" value="Genomic_DNA"/>
</dbReference>
<dbReference type="EMBL" id="JANAVB010025196">
    <property type="protein sequence ID" value="KAJ6821107.1"/>
    <property type="molecule type" value="Genomic_DNA"/>
</dbReference>
<sequence length="263" mass="29632">MQRATTTIQNLRNAPKPPPLFSLFHSTSISFARGNSKLDDSEPHIRFSVREKRPNASRSLNNVLLNRNSKDGSSARHGEGIGSRRKDSHSHPKNSNRSKSHASSYSGRGKHNTGKRWQSKKNFSDEDDYEWPKKTFTATIDGQKCYTWCFGSWDNFQSSTSDFKWGDDAKREKAKKRVWNESDVEDEEAEVADIDIGSESHRVALGLPLTGPLKLDDVKSAFRASALKWHPDKHHGPSQAIAEERFKLCVNAYNSLCNALKSA</sequence>
<reference evidence="3" key="2">
    <citation type="submission" date="2023-04" db="EMBL/GenBank/DDBJ databases">
        <authorList>
            <person name="Bruccoleri R.E."/>
            <person name="Oakeley E.J."/>
            <person name="Faust A.-M."/>
            <person name="Dessus-Babus S."/>
            <person name="Altorfer M."/>
            <person name="Burckhardt D."/>
            <person name="Oertli M."/>
            <person name="Naumann U."/>
            <person name="Petersen F."/>
            <person name="Wong J."/>
        </authorList>
    </citation>
    <scope>NUCLEOTIDE SEQUENCE</scope>
    <source>
        <strain evidence="3">GSM-AAB239-AS_SAM_17_03QT</strain>
        <tissue evidence="3">Leaf</tissue>
    </source>
</reference>
<feature type="compositionally biased region" description="Basic and acidic residues" evidence="1">
    <location>
        <begin position="68"/>
        <end position="85"/>
    </location>
</feature>
<dbReference type="SMART" id="SM00271">
    <property type="entry name" value="DnaJ"/>
    <property type="match status" value="1"/>
</dbReference>
<feature type="compositionally biased region" description="Low complexity" evidence="1">
    <location>
        <begin position="58"/>
        <end position="67"/>
    </location>
</feature>
<evidence type="ECO:0000313" key="4">
    <source>
        <dbReference type="EMBL" id="KAJ6821107.1"/>
    </source>
</evidence>
<protein>
    <recommendedName>
        <fullName evidence="2">J domain-containing protein</fullName>
    </recommendedName>
</protein>
<dbReference type="PANTHER" id="PTHR45376">
    <property type="entry name" value="CHAPERONE DNAJ-DOMAIN SUPERFAMILY PROTEIN-RELATED"/>
    <property type="match status" value="1"/>
</dbReference>